<organism evidence="6 7">
    <name type="scientific">Flavobacterium myungsuense</name>
    <dbReference type="NCBI Taxonomy" id="651823"/>
    <lineage>
        <taxon>Bacteria</taxon>
        <taxon>Pseudomonadati</taxon>
        <taxon>Bacteroidota</taxon>
        <taxon>Flavobacteriia</taxon>
        <taxon>Flavobacteriales</taxon>
        <taxon>Flavobacteriaceae</taxon>
        <taxon>Flavobacterium</taxon>
    </lineage>
</organism>
<dbReference type="RefSeq" id="WP_379754102.1">
    <property type="nucleotide sequence ID" value="NZ_JBHSYB010000012.1"/>
</dbReference>
<dbReference type="PANTHER" id="PTHR46743:SF2">
    <property type="entry name" value="TEICHOIC ACIDS EXPORT ATP-BINDING PROTEIN TAGH"/>
    <property type="match status" value="1"/>
</dbReference>
<dbReference type="InterPro" id="IPR015860">
    <property type="entry name" value="ABC_transpr_TagH-like"/>
</dbReference>
<protein>
    <submittedName>
        <fullName evidence="6">Polysaccharide ABC transporter ATP-binding protein</fullName>
    </submittedName>
</protein>
<sequence length="432" mass="48181">MSIVIKAENISKQYRLGSVGSGTVKDDLKRWYYNVRGKEDPFLKIGDSNDRSLKGESDYVWSLKNINFEINQGDSVGIIGRNGAGKSTLLKILSQVTQPTTGKIYTKGRIASLLEVGTGFHPEMTGRENIFLNGAILGMRKHEITRKFDEIVDFSGVERYIDTPVKRYSSGMYVRLAFAVAAHLESEILIVDEVLAVGDAEFQKKCLGKMGDVSKGEGRTVLFVSHNMAAVSTLCSKAMYLKNGLLIKQDTCNKIIDLYINDGNNSGAEVLKDQIVYQQKCPHAYFDAIRIVSDGEISNSVRIDKDVVIEIEYTVTTEGIQLWPSIHLLDSLGTCILATFNSPSSSINFDEYYNKPLSKGKYRTVCKIPANFLNESSYKISAFLVPPVNSEMAMVQEVLSFGVNETGEMTKDYTGVWIGQIRPKLYWETQKI</sequence>
<dbReference type="InterPro" id="IPR003439">
    <property type="entry name" value="ABC_transporter-like_ATP-bd"/>
</dbReference>
<keyword evidence="7" id="KW-1185">Reference proteome</keyword>
<evidence type="ECO:0000256" key="1">
    <source>
        <dbReference type="ARBA" id="ARBA00005417"/>
    </source>
</evidence>
<dbReference type="InterPro" id="IPR050683">
    <property type="entry name" value="Bact_Polysacc_Export_ATP-bd"/>
</dbReference>
<proteinExistence type="inferred from homology"/>
<comment type="caution">
    <text evidence="6">The sequence shown here is derived from an EMBL/GenBank/DDBJ whole genome shotgun (WGS) entry which is preliminary data.</text>
</comment>
<evidence type="ECO:0000256" key="4">
    <source>
        <dbReference type="ARBA" id="ARBA00022840"/>
    </source>
</evidence>
<keyword evidence="3" id="KW-0547">Nucleotide-binding</keyword>
<dbReference type="SUPFAM" id="SSF52540">
    <property type="entry name" value="P-loop containing nucleoside triphosphate hydrolases"/>
    <property type="match status" value="1"/>
</dbReference>
<name>A0ABW3IZJ5_9FLAO</name>
<evidence type="ECO:0000313" key="6">
    <source>
        <dbReference type="EMBL" id="MFD0983602.1"/>
    </source>
</evidence>
<dbReference type="SMART" id="SM00382">
    <property type="entry name" value="AAA"/>
    <property type="match status" value="1"/>
</dbReference>
<dbReference type="PANTHER" id="PTHR46743">
    <property type="entry name" value="TEICHOIC ACIDS EXPORT ATP-BINDING PROTEIN TAGH"/>
    <property type="match status" value="1"/>
</dbReference>
<dbReference type="InterPro" id="IPR027417">
    <property type="entry name" value="P-loop_NTPase"/>
</dbReference>
<dbReference type="PROSITE" id="PS50893">
    <property type="entry name" value="ABC_TRANSPORTER_2"/>
    <property type="match status" value="1"/>
</dbReference>
<feature type="domain" description="ABC transporter" evidence="5">
    <location>
        <begin position="43"/>
        <end position="268"/>
    </location>
</feature>
<dbReference type="Proteomes" id="UP001597051">
    <property type="component" value="Unassembled WGS sequence"/>
</dbReference>
<evidence type="ECO:0000259" key="5">
    <source>
        <dbReference type="PROSITE" id="PS50893"/>
    </source>
</evidence>
<dbReference type="InterPro" id="IPR003593">
    <property type="entry name" value="AAA+_ATPase"/>
</dbReference>
<dbReference type="CDD" id="cd03220">
    <property type="entry name" value="ABC_KpsT_Wzt"/>
    <property type="match status" value="1"/>
</dbReference>
<gene>
    <name evidence="6" type="ORF">ACFQ0S_03835</name>
</gene>
<evidence type="ECO:0000256" key="2">
    <source>
        <dbReference type="ARBA" id="ARBA00022448"/>
    </source>
</evidence>
<reference evidence="7" key="1">
    <citation type="journal article" date="2019" name="Int. J. Syst. Evol. Microbiol.">
        <title>The Global Catalogue of Microorganisms (GCM) 10K type strain sequencing project: providing services to taxonomists for standard genome sequencing and annotation.</title>
        <authorList>
            <consortium name="The Broad Institute Genomics Platform"/>
            <consortium name="The Broad Institute Genome Sequencing Center for Infectious Disease"/>
            <person name="Wu L."/>
            <person name="Ma J."/>
        </authorList>
    </citation>
    <scope>NUCLEOTIDE SEQUENCE [LARGE SCALE GENOMIC DNA]</scope>
    <source>
        <strain evidence="7">CECT 7649</strain>
    </source>
</reference>
<dbReference type="EMBL" id="JBHTIZ010000011">
    <property type="protein sequence ID" value="MFD0983602.1"/>
    <property type="molecule type" value="Genomic_DNA"/>
</dbReference>
<keyword evidence="4 6" id="KW-0067">ATP-binding</keyword>
<evidence type="ECO:0000256" key="3">
    <source>
        <dbReference type="ARBA" id="ARBA00022741"/>
    </source>
</evidence>
<dbReference type="Pfam" id="PF00005">
    <property type="entry name" value="ABC_tran"/>
    <property type="match status" value="1"/>
</dbReference>
<comment type="similarity">
    <text evidence="1">Belongs to the ABC transporter superfamily.</text>
</comment>
<keyword evidence="2" id="KW-0813">Transport</keyword>
<accession>A0ABW3IZJ5</accession>
<dbReference type="GO" id="GO:0005524">
    <property type="term" value="F:ATP binding"/>
    <property type="evidence" value="ECO:0007669"/>
    <property type="project" value="UniProtKB-KW"/>
</dbReference>
<evidence type="ECO:0000313" key="7">
    <source>
        <dbReference type="Proteomes" id="UP001597051"/>
    </source>
</evidence>
<dbReference type="Gene3D" id="3.40.50.300">
    <property type="entry name" value="P-loop containing nucleotide triphosphate hydrolases"/>
    <property type="match status" value="1"/>
</dbReference>